<gene>
    <name evidence="2" type="ORF">BDW02DRAFT_569409</name>
</gene>
<protein>
    <submittedName>
        <fullName evidence="2">Uncharacterized protein</fullName>
    </submittedName>
</protein>
<accession>A0A6A5KF60</accession>
<evidence type="ECO:0000313" key="2">
    <source>
        <dbReference type="EMBL" id="KAF1834137.1"/>
    </source>
</evidence>
<feature type="region of interest" description="Disordered" evidence="1">
    <location>
        <begin position="1"/>
        <end position="21"/>
    </location>
</feature>
<organism evidence="2 3">
    <name type="scientific">Decorospora gaudefroyi</name>
    <dbReference type="NCBI Taxonomy" id="184978"/>
    <lineage>
        <taxon>Eukaryota</taxon>
        <taxon>Fungi</taxon>
        <taxon>Dikarya</taxon>
        <taxon>Ascomycota</taxon>
        <taxon>Pezizomycotina</taxon>
        <taxon>Dothideomycetes</taxon>
        <taxon>Pleosporomycetidae</taxon>
        <taxon>Pleosporales</taxon>
        <taxon>Pleosporineae</taxon>
        <taxon>Pleosporaceae</taxon>
        <taxon>Decorospora</taxon>
    </lineage>
</organism>
<name>A0A6A5KF60_9PLEO</name>
<reference evidence="2" key="1">
    <citation type="submission" date="2020-01" db="EMBL/GenBank/DDBJ databases">
        <authorList>
            <consortium name="DOE Joint Genome Institute"/>
            <person name="Haridas S."/>
            <person name="Albert R."/>
            <person name="Binder M."/>
            <person name="Bloem J."/>
            <person name="Labutti K."/>
            <person name="Salamov A."/>
            <person name="Andreopoulos B."/>
            <person name="Baker S.E."/>
            <person name="Barry K."/>
            <person name="Bills G."/>
            <person name="Bluhm B.H."/>
            <person name="Cannon C."/>
            <person name="Castanera R."/>
            <person name="Culley D.E."/>
            <person name="Daum C."/>
            <person name="Ezra D."/>
            <person name="Gonzalez J.B."/>
            <person name="Henrissat B."/>
            <person name="Kuo A."/>
            <person name="Liang C."/>
            <person name="Lipzen A."/>
            <person name="Lutzoni F."/>
            <person name="Magnuson J."/>
            <person name="Mondo S."/>
            <person name="Nolan M."/>
            <person name="Ohm R."/>
            <person name="Pangilinan J."/>
            <person name="Park H.-J."/>
            <person name="Ramirez L."/>
            <person name="Alfaro M."/>
            <person name="Sun H."/>
            <person name="Tritt A."/>
            <person name="Yoshinaga Y."/>
            <person name="Zwiers L.-H."/>
            <person name="Turgeon B.G."/>
            <person name="Goodwin S.B."/>
            <person name="Spatafora J.W."/>
            <person name="Crous P.W."/>
            <person name="Grigoriev I.V."/>
        </authorList>
    </citation>
    <scope>NUCLEOTIDE SEQUENCE</scope>
    <source>
        <strain evidence="2">P77</strain>
    </source>
</reference>
<dbReference type="OrthoDB" id="10278172at2759"/>
<proteinExistence type="predicted"/>
<feature type="region of interest" description="Disordered" evidence="1">
    <location>
        <begin position="43"/>
        <end position="66"/>
    </location>
</feature>
<dbReference type="Proteomes" id="UP000800040">
    <property type="component" value="Unassembled WGS sequence"/>
</dbReference>
<evidence type="ECO:0000313" key="3">
    <source>
        <dbReference type="Proteomes" id="UP000800040"/>
    </source>
</evidence>
<dbReference type="AlphaFoldDB" id="A0A6A5KF60"/>
<sequence length="66" mass="7558">MPDPFSRHPLAPTTAQRDANYHHSQKLTGLQNDLMNLTKQIEETSAEHQREPPARIPTPLFSLRLL</sequence>
<keyword evidence="3" id="KW-1185">Reference proteome</keyword>
<evidence type="ECO:0000256" key="1">
    <source>
        <dbReference type="SAM" id="MobiDB-lite"/>
    </source>
</evidence>
<dbReference type="EMBL" id="ML975307">
    <property type="protein sequence ID" value="KAF1834137.1"/>
    <property type="molecule type" value="Genomic_DNA"/>
</dbReference>
<feature type="compositionally biased region" description="Basic and acidic residues" evidence="1">
    <location>
        <begin position="43"/>
        <end position="53"/>
    </location>
</feature>